<dbReference type="EMBL" id="JAUCMV010000001">
    <property type="protein sequence ID" value="KAK0425619.1"/>
    <property type="molecule type" value="Genomic_DNA"/>
</dbReference>
<dbReference type="CDD" id="cd09366">
    <property type="entry name" value="LIM1_Isl"/>
    <property type="match status" value="1"/>
</dbReference>
<evidence type="ECO:0000256" key="12">
    <source>
        <dbReference type="SAM" id="MobiDB-lite"/>
    </source>
</evidence>
<evidence type="ECO:0000256" key="9">
    <source>
        <dbReference type="PROSITE-ProRule" id="PRU00108"/>
    </source>
</evidence>
<feature type="domain" description="LIM zinc-binding" evidence="13">
    <location>
        <begin position="186"/>
        <end position="247"/>
    </location>
</feature>
<evidence type="ECO:0000256" key="10">
    <source>
        <dbReference type="PROSITE-ProRule" id="PRU00125"/>
    </source>
</evidence>
<dbReference type="GO" id="GO:0000981">
    <property type="term" value="F:DNA-binding transcription factor activity, RNA polymerase II-specific"/>
    <property type="evidence" value="ECO:0007669"/>
    <property type="project" value="InterPro"/>
</dbReference>
<dbReference type="Gene3D" id="1.10.10.60">
    <property type="entry name" value="Homeodomain-like"/>
    <property type="match status" value="1"/>
</dbReference>
<sequence length="593" mass="64982">MLPLPMPWPEAGVERVERRPPEDDFACFAAFFPSLLVDVLPAPKRALSVVVARGIWGLASECGKRRLGRLAGIPDQISSVSCAGWAVRGEAPPLEFACGDEPPGVRPKPSKLAANVVCARSFAECLPFGGASTSTELLDDCEKARAFWNPPPAPEGAAPPAAPEMPPTTTVAPSGDLYDFNKKLVSVCAACQRQITDRFILRVHPNLEFHAACLKCQKCFQSLDEKCTAFVRNGETYCRDDYLSLFGTKCVRCERVFDRQDLVMRARNLVFHVDCFTCFSCDRHLAPGEEYVVKEDELYCRPDCDPLTAEPSSAKTTDLFVRDEDECWDTSTLGSLENHATPPLSIKSPKSEEMPGYPLHNSSGSSAGSGSSGGSKKSKKDKQTTRVRTVLNENQLRMLKACYAQNSRPDAIEKERLVEMTGLTARVIRVWFQNKRCKDKKRQVEMKSRMAAAEKDRTLTNVRLHGIGPLVASSPASHHDQHLGGIAPLEIHHFPQNPGLWDPSLGAEPLPPPPYPPNMMNGFDELSGFGMAPPGAFYGASPHLSSPSCSDRPVVVRLYISPAAFYAVIDAVFSSPEWHNRASSPLVSPLKVS</sequence>
<dbReference type="SUPFAM" id="SSF46689">
    <property type="entry name" value="Homeodomain-like"/>
    <property type="match status" value="1"/>
</dbReference>
<dbReference type="Gene3D" id="2.10.110.10">
    <property type="entry name" value="Cysteine Rich Protein"/>
    <property type="match status" value="2"/>
</dbReference>
<dbReference type="Pfam" id="PF00046">
    <property type="entry name" value="Homeodomain"/>
    <property type="match status" value="1"/>
</dbReference>
<dbReference type="PROSITE" id="PS00478">
    <property type="entry name" value="LIM_DOMAIN_1"/>
    <property type="match status" value="1"/>
</dbReference>
<keyword evidence="3" id="KW-0677">Repeat</keyword>
<dbReference type="GO" id="GO:0045944">
    <property type="term" value="P:positive regulation of transcription by RNA polymerase II"/>
    <property type="evidence" value="ECO:0007669"/>
    <property type="project" value="InterPro"/>
</dbReference>
<proteinExistence type="predicted"/>
<dbReference type="InterPro" id="IPR047244">
    <property type="entry name" value="ISL1/2-like_LIM1"/>
</dbReference>
<evidence type="ECO:0000256" key="11">
    <source>
        <dbReference type="RuleBase" id="RU000682"/>
    </source>
</evidence>
<evidence type="ECO:0000256" key="5">
    <source>
        <dbReference type="ARBA" id="ARBA00023038"/>
    </source>
</evidence>
<dbReference type="SMART" id="SM00389">
    <property type="entry name" value="HOX"/>
    <property type="match status" value="1"/>
</dbReference>
<feature type="domain" description="LIM zinc-binding" evidence="13">
    <location>
        <begin position="248"/>
        <end position="310"/>
    </location>
</feature>
<evidence type="ECO:0000256" key="3">
    <source>
        <dbReference type="ARBA" id="ARBA00022737"/>
    </source>
</evidence>
<keyword evidence="8 9" id="KW-0539">Nucleus</keyword>
<dbReference type="CDD" id="cd00086">
    <property type="entry name" value="homeodomain"/>
    <property type="match status" value="1"/>
</dbReference>
<dbReference type="GO" id="GO:0046872">
    <property type="term" value="F:metal ion binding"/>
    <property type="evidence" value="ECO:0007669"/>
    <property type="project" value="UniProtKB-KW"/>
</dbReference>
<feature type="region of interest" description="Disordered" evidence="12">
    <location>
        <begin position="332"/>
        <end position="388"/>
    </location>
</feature>
<evidence type="ECO:0000259" key="14">
    <source>
        <dbReference type="PROSITE" id="PS50071"/>
    </source>
</evidence>
<evidence type="ECO:0000256" key="2">
    <source>
        <dbReference type="ARBA" id="ARBA00022723"/>
    </source>
</evidence>
<organism evidence="15 16">
    <name type="scientific">Steinernema hermaphroditum</name>
    <dbReference type="NCBI Taxonomy" id="289476"/>
    <lineage>
        <taxon>Eukaryota</taxon>
        <taxon>Metazoa</taxon>
        <taxon>Ecdysozoa</taxon>
        <taxon>Nematoda</taxon>
        <taxon>Chromadorea</taxon>
        <taxon>Rhabditida</taxon>
        <taxon>Tylenchina</taxon>
        <taxon>Panagrolaimomorpha</taxon>
        <taxon>Strongyloidoidea</taxon>
        <taxon>Steinernematidae</taxon>
        <taxon>Steinernema</taxon>
    </lineage>
</organism>
<reference evidence="15" key="1">
    <citation type="submission" date="2023-06" db="EMBL/GenBank/DDBJ databases">
        <title>Genomic analysis of the entomopathogenic nematode Steinernema hermaphroditum.</title>
        <authorList>
            <person name="Schwarz E.M."/>
            <person name="Heppert J.K."/>
            <person name="Baniya A."/>
            <person name="Schwartz H.T."/>
            <person name="Tan C.-H."/>
            <person name="Antoshechkin I."/>
            <person name="Sternberg P.W."/>
            <person name="Goodrich-Blair H."/>
            <person name="Dillman A.R."/>
        </authorList>
    </citation>
    <scope>NUCLEOTIDE SEQUENCE</scope>
    <source>
        <strain evidence="15">PS9179</strain>
        <tissue evidence="15">Whole animal</tissue>
    </source>
</reference>
<dbReference type="AlphaFoldDB" id="A0AA39IM61"/>
<dbReference type="FunFam" id="1.10.10.60:FF:000041">
    <property type="entry name" value="insulin gene enhancer protein ISL-1"/>
    <property type="match status" value="1"/>
</dbReference>
<comment type="subcellular location">
    <subcellularLocation>
        <location evidence="1 9 11">Nucleus</location>
    </subcellularLocation>
</comment>
<dbReference type="GO" id="GO:0048665">
    <property type="term" value="P:neuron fate specification"/>
    <property type="evidence" value="ECO:0007669"/>
    <property type="project" value="InterPro"/>
</dbReference>
<keyword evidence="6 9" id="KW-0238">DNA-binding</keyword>
<dbReference type="Pfam" id="PF00412">
    <property type="entry name" value="LIM"/>
    <property type="match status" value="2"/>
</dbReference>
<evidence type="ECO:0000256" key="1">
    <source>
        <dbReference type="ARBA" id="ARBA00004123"/>
    </source>
</evidence>
<keyword evidence="4 10" id="KW-0862">Zinc</keyword>
<dbReference type="PANTHER" id="PTHR24204:SF8">
    <property type="entry name" value="TAILUP, ISOFORM A"/>
    <property type="match status" value="1"/>
</dbReference>
<dbReference type="InterPro" id="IPR001781">
    <property type="entry name" value="Znf_LIM"/>
</dbReference>
<dbReference type="InterPro" id="IPR047169">
    <property type="entry name" value="ISL1/2-like"/>
</dbReference>
<protein>
    <submittedName>
        <fullName evidence="15">Uncharacterized protein</fullName>
    </submittedName>
</protein>
<evidence type="ECO:0000256" key="4">
    <source>
        <dbReference type="ARBA" id="ARBA00022833"/>
    </source>
</evidence>
<evidence type="ECO:0000313" key="15">
    <source>
        <dbReference type="EMBL" id="KAK0425619.1"/>
    </source>
</evidence>
<keyword evidence="16" id="KW-1185">Reference proteome</keyword>
<dbReference type="InterPro" id="IPR009057">
    <property type="entry name" value="Homeodomain-like_sf"/>
</dbReference>
<dbReference type="Proteomes" id="UP001175271">
    <property type="component" value="Unassembled WGS sequence"/>
</dbReference>
<feature type="domain" description="Homeobox" evidence="14">
    <location>
        <begin position="382"/>
        <end position="442"/>
    </location>
</feature>
<gene>
    <name evidence="15" type="ORF">QR680_009291</name>
</gene>
<dbReference type="SMART" id="SM00132">
    <property type="entry name" value="LIM"/>
    <property type="match status" value="2"/>
</dbReference>
<keyword evidence="7 9" id="KW-0371">Homeobox</keyword>
<dbReference type="SUPFAM" id="SSF57716">
    <property type="entry name" value="Glucocorticoid receptor-like (DNA-binding domain)"/>
    <property type="match status" value="1"/>
</dbReference>
<keyword evidence="2 10" id="KW-0479">Metal-binding</keyword>
<comment type="caution">
    <text evidence="15">The sequence shown here is derived from an EMBL/GenBank/DDBJ whole genome shotgun (WGS) entry which is preliminary data.</text>
</comment>
<dbReference type="PANTHER" id="PTHR24204">
    <property type="entry name" value="INSULIN GENE ENHANCER PROTEIN"/>
    <property type="match status" value="1"/>
</dbReference>
<dbReference type="GO" id="GO:0007409">
    <property type="term" value="P:axonogenesis"/>
    <property type="evidence" value="ECO:0007669"/>
    <property type="project" value="TreeGrafter"/>
</dbReference>
<feature type="DNA-binding region" description="Homeobox" evidence="9">
    <location>
        <begin position="384"/>
        <end position="443"/>
    </location>
</feature>
<evidence type="ECO:0000313" key="16">
    <source>
        <dbReference type="Proteomes" id="UP001175271"/>
    </source>
</evidence>
<dbReference type="PROSITE" id="PS00027">
    <property type="entry name" value="HOMEOBOX_1"/>
    <property type="match status" value="1"/>
</dbReference>
<evidence type="ECO:0000259" key="13">
    <source>
        <dbReference type="PROSITE" id="PS50023"/>
    </source>
</evidence>
<keyword evidence="5 10" id="KW-0440">LIM domain</keyword>
<dbReference type="PROSITE" id="PS50023">
    <property type="entry name" value="LIM_DOMAIN_2"/>
    <property type="match status" value="2"/>
</dbReference>
<accession>A0AA39IM61</accession>
<dbReference type="GO" id="GO:0003677">
    <property type="term" value="F:DNA binding"/>
    <property type="evidence" value="ECO:0007669"/>
    <property type="project" value="UniProtKB-UniRule"/>
</dbReference>
<dbReference type="InterPro" id="IPR017970">
    <property type="entry name" value="Homeobox_CS"/>
</dbReference>
<dbReference type="GO" id="GO:0005634">
    <property type="term" value="C:nucleus"/>
    <property type="evidence" value="ECO:0007669"/>
    <property type="project" value="UniProtKB-SubCell"/>
</dbReference>
<evidence type="ECO:0000256" key="6">
    <source>
        <dbReference type="ARBA" id="ARBA00023125"/>
    </source>
</evidence>
<dbReference type="PROSITE" id="PS50071">
    <property type="entry name" value="HOMEOBOX_2"/>
    <property type="match status" value="1"/>
</dbReference>
<name>A0AA39IM61_9BILA</name>
<evidence type="ECO:0000256" key="8">
    <source>
        <dbReference type="ARBA" id="ARBA00023242"/>
    </source>
</evidence>
<evidence type="ECO:0000256" key="7">
    <source>
        <dbReference type="ARBA" id="ARBA00023155"/>
    </source>
</evidence>
<dbReference type="InterPro" id="IPR001356">
    <property type="entry name" value="HD"/>
</dbReference>